<dbReference type="PANTHER" id="PTHR43814:SF1">
    <property type="entry name" value="ARGININOSUCCINATE LYASE"/>
    <property type="match status" value="1"/>
</dbReference>
<accession>A0A382STM6</accession>
<dbReference type="SUPFAM" id="SSF48557">
    <property type="entry name" value="L-aspartase-like"/>
    <property type="match status" value="1"/>
</dbReference>
<dbReference type="InterPro" id="IPR008948">
    <property type="entry name" value="L-Aspartase-like"/>
</dbReference>
<evidence type="ECO:0000313" key="2">
    <source>
        <dbReference type="EMBL" id="SVD13226.1"/>
    </source>
</evidence>
<protein>
    <recommendedName>
        <fullName evidence="1">Fumarate lyase N-terminal domain-containing protein</fullName>
    </recommendedName>
</protein>
<sequence length="136" mass="15195">MTNDKQVTWGGRFSEGPSELMKWFGESVSFDWRLAPFDVAGSKAHSAMLAKVGLLTEAERDELHAGLDELLNEIEEGSFEWNANLEDVHMNLEQALLKKTPAAAKLHAGRSRNDQVATDMRLFFKDACVKLGETLE</sequence>
<name>A0A382STM6_9ZZZZ</name>
<dbReference type="FunFam" id="1.10.275.10:FF:000002">
    <property type="entry name" value="Argininosuccinate lyase"/>
    <property type="match status" value="1"/>
</dbReference>
<dbReference type="Gene3D" id="1.10.275.10">
    <property type="entry name" value="Fumarase/aspartase (N-terminal domain)"/>
    <property type="match status" value="1"/>
</dbReference>
<gene>
    <name evidence="2" type="ORF">METZ01_LOCUS366080</name>
</gene>
<dbReference type="PANTHER" id="PTHR43814">
    <property type="entry name" value="ARGININOSUCCINATE LYASE"/>
    <property type="match status" value="1"/>
</dbReference>
<dbReference type="InterPro" id="IPR022761">
    <property type="entry name" value="Fumarate_lyase_N"/>
</dbReference>
<dbReference type="EMBL" id="UINC01131488">
    <property type="protein sequence ID" value="SVD13226.1"/>
    <property type="molecule type" value="Genomic_DNA"/>
</dbReference>
<dbReference type="Gene3D" id="1.20.200.10">
    <property type="entry name" value="Fumarase/aspartase (Central domain)"/>
    <property type="match status" value="1"/>
</dbReference>
<dbReference type="InterPro" id="IPR009049">
    <property type="entry name" value="Argininosuccinate_lyase"/>
</dbReference>
<feature type="non-terminal residue" evidence="2">
    <location>
        <position position="136"/>
    </location>
</feature>
<organism evidence="2">
    <name type="scientific">marine metagenome</name>
    <dbReference type="NCBI Taxonomy" id="408172"/>
    <lineage>
        <taxon>unclassified sequences</taxon>
        <taxon>metagenomes</taxon>
        <taxon>ecological metagenomes</taxon>
    </lineage>
</organism>
<evidence type="ECO:0000259" key="1">
    <source>
        <dbReference type="Pfam" id="PF00206"/>
    </source>
</evidence>
<reference evidence="2" key="1">
    <citation type="submission" date="2018-05" db="EMBL/GenBank/DDBJ databases">
        <authorList>
            <person name="Lanie J.A."/>
            <person name="Ng W.-L."/>
            <person name="Kazmierczak K.M."/>
            <person name="Andrzejewski T.M."/>
            <person name="Davidsen T.M."/>
            <person name="Wayne K.J."/>
            <person name="Tettelin H."/>
            <person name="Glass J.I."/>
            <person name="Rusch D."/>
            <person name="Podicherti R."/>
            <person name="Tsui H.-C.T."/>
            <person name="Winkler M.E."/>
        </authorList>
    </citation>
    <scope>NUCLEOTIDE SEQUENCE</scope>
</reference>
<feature type="domain" description="Fumarate lyase N-terminal" evidence="1">
    <location>
        <begin position="11"/>
        <end position="132"/>
    </location>
</feature>
<dbReference type="GO" id="GO:0004056">
    <property type="term" value="F:argininosuccinate lyase activity"/>
    <property type="evidence" value="ECO:0007669"/>
    <property type="project" value="InterPro"/>
</dbReference>
<dbReference type="GO" id="GO:0042450">
    <property type="term" value="P:L-arginine biosynthetic process via ornithine"/>
    <property type="evidence" value="ECO:0007669"/>
    <property type="project" value="InterPro"/>
</dbReference>
<dbReference type="AlphaFoldDB" id="A0A382STM6"/>
<dbReference type="GO" id="GO:0005829">
    <property type="term" value="C:cytosol"/>
    <property type="evidence" value="ECO:0007669"/>
    <property type="project" value="TreeGrafter"/>
</dbReference>
<dbReference type="Pfam" id="PF00206">
    <property type="entry name" value="Lyase_1"/>
    <property type="match status" value="1"/>
</dbReference>
<proteinExistence type="predicted"/>
<dbReference type="InterPro" id="IPR024083">
    <property type="entry name" value="Fumarase/histidase_N"/>
</dbReference>